<evidence type="ECO:0000256" key="1">
    <source>
        <dbReference type="ARBA" id="ARBA00023172"/>
    </source>
</evidence>
<name>A0ABN5VDL1_9ACTN</name>
<dbReference type="InterPro" id="IPR013762">
    <property type="entry name" value="Integrase-like_cat_sf"/>
</dbReference>
<evidence type="ECO:0000259" key="2">
    <source>
        <dbReference type="PROSITE" id="PS51898"/>
    </source>
</evidence>
<reference evidence="3 4" key="1">
    <citation type="journal article" date="2010" name="ChemBioChem">
        <title>Cloning and characterization of the biosynthetic gene cluster of 16-membered macrolide antibiotic FD-891: involvement of a dual functional cytochrome P450 monooxygenase catalyzing epoxidation and hydroxylation.</title>
        <authorList>
            <person name="Kudo F."/>
            <person name="Motegi A."/>
            <person name="Mizoue K."/>
            <person name="Eguchi T."/>
        </authorList>
    </citation>
    <scope>NUCLEOTIDE SEQUENCE [LARGE SCALE GENOMIC DNA]</scope>
    <source>
        <strain evidence="3 4">A-8890</strain>
    </source>
</reference>
<accession>A0ABN5VDL1</accession>
<organism evidence="3 4">
    <name type="scientific">Streptomyces graminofaciens</name>
    <dbReference type="NCBI Taxonomy" id="68212"/>
    <lineage>
        <taxon>Bacteria</taxon>
        <taxon>Bacillati</taxon>
        <taxon>Actinomycetota</taxon>
        <taxon>Actinomycetes</taxon>
        <taxon>Kitasatosporales</taxon>
        <taxon>Streptomycetaceae</taxon>
        <taxon>Streptomyces</taxon>
    </lineage>
</organism>
<dbReference type="PROSITE" id="PS51898">
    <property type="entry name" value="TYR_RECOMBINASE"/>
    <property type="match status" value="1"/>
</dbReference>
<sequence>MVRTLSVGQLRVQSVRYGDGRVAYTIFDSVRGVHGGAERYLGGYACSGSDRTYAYLLVDHLRWLEHEGLTPEDVGFGDLERYMGAIGAKVAGPYGRPWRVGKRPYGNDALRGAAACLKGFYLKQAELGVNTELVASLKLHRMPTQRDRDRSLLGHLQRSMQANPLAPKSVRRRHKKMLPDGARAVLLDEVNSLRDRLVVEWLSDGGFRAGEMCGLHLCDLHLREEAACGECRGPHAHVCHRDGLVNGARAKTKWEWELRDGVIHGGLIKRVSPAMVHAYFDYLTLEYPRGASHGMLLVQQHGPGRGLPWAPEGARKMLRRAGRRAGLGLIKPHMFRHTWASAVLEAADGNLAIVRDAGGWASTEVVDEIYAHVDVNDPVFHDALLATWGELR</sequence>
<protein>
    <recommendedName>
        <fullName evidence="2">Tyr recombinase domain-containing protein</fullName>
    </recommendedName>
</protein>
<feature type="domain" description="Tyr recombinase" evidence="2">
    <location>
        <begin position="172"/>
        <end position="383"/>
    </location>
</feature>
<gene>
    <name evidence="3" type="ORF">SGFS_020940</name>
</gene>
<dbReference type="EMBL" id="AP018448">
    <property type="protein sequence ID" value="BBC30800.1"/>
    <property type="molecule type" value="Genomic_DNA"/>
</dbReference>
<dbReference type="Gene3D" id="1.10.443.10">
    <property type="entry name" value="Intergrase catalytic core"/>
    <property type="match status" value="1"/>
</dbReference>
<dbReference type="PANTHER" id="PTHR30349">
    <property type="entry name" value="PHAGE INTEGRASE-RELATED"/>
    <property type="match status" value="1"/>
</dbReference>
<evidence type="ECO:0000313" key="3">
    <source>
        <dbReference type="EMBL" id="BBC30800.1"/>
    </source>
</evidence>
<dbReference type="PANTHER" id="PTHR30349:SF88">
    <property type="entry name" value="BLL1584 PROTEIN"/>
    <property type="match status" value="1"/>
</dbReference>
<keyword evidence="4" id="KW-1185">Reference proteome</keyword>
<keyword evidence="1" id="KW-0233">DNA recombination</keyword>
<evidence type="ECO:0000313" key="4">
    <source>
        <dbReference type="Proteomes" id="UP001321542"/>
    </source>
</evidence>
<proteinExistence type="predicted"/>
<dbReference type="Proteomes" id="UP001321542">
    <property type="component" value="Chromosome"/>
</dbReference>
<reference evidence="3 4" key="2">
    <citation type="journal article" date="2023" name="ChemBioChem">
        <title>Acyltransferase Domain Exchange between Two Independent Type I Polyketide Synthases in the Same Producer Strain of Macrolide Antibiotics.</title>
        <authorList>
            <person name="Kudo F."/>
            <person name="Kishikawa K."/>
            <person name="Tsuboi K."/>
            <person name="Kido T."/>
            <person name="Usui T."/>
            <person name="Hashimoto J."/>
            <person name="Shin-Ya K."/>
            <person name="Miyanaga A."/>
            <person name="Eguchi T."/>
        </authorList>
    </citation>
    <scope>NUCLEOTIDE SEQUENCE [LARGE SCALE GENOMIC DNA]</scope>
    <source>
        <strain evidence="3 4">A-8890</strain>
    </source>
</reference>
<dbReference type="InterPro" id="IPR050090">
    <property type="entry name" value="Tyrosine_recombinase_XerCD"/>
</dbReference>
<dbReference type="SUPFAM" id="SSF56349">
    <property type="entry name" value="DNA breaking-rejoining enzymes"/>
    <property type="match status" value="1"/>
</dbReference>
<dbReference type="Pfam" id="PF00589">
    <property type="entry name" value="Phage_integrase"/>
    <property type="match status" value="1"/>
</dbReference>
<dbReference type="InterPro" id="IPR002104">
    <property type="entry name" value="Integrase_catalytic"/>
</dbReference>
<dbReference type="InterPro" id="IPR011010">
    <property type="entry name" value="DNA_brk_join_enz"/>
</dbReference>